<sequence>ICFESRECEDTKQSNRLSHGNHKEDSPFLSSPDSASKRNDYYDKNLALFEVHF</sequence>
<proteinExistence type="predicted"/>
<protein>
    <submittedName>
        <fullName evidence="2">Uncharacterized protein</fullName>
    </submittedName>
</protein>
<reference evidence="2" key="1">
    <citation type="submission" date="2025-08" db="UniProtKB">
        <authorList>
            <consortium name="Ensembl"/>
        </authorList>
    </citation>
    <scope>IDENTIFICATION</scope>
</reference>
<evidence type="ECO:0000313" key="3">
    <source>
        <dbReference type="Proteomes" id="UP000694701"/>
    </source>
</evidence>
<feature type="region of interest" description="Disordered" evidence="1">
    <location>
        <begin position="1"/>
        <end position="38"/>
    </location>
</feature>
<evidence type="ECO:0000313" key="2">
    <source>
        <dbReference type="Ensembl" id="ENSCCRP00020053198.1"/>
    </source>
</evidence>
<dbReference type="Proteomes" id="UP000694701">
    <property type="component" value="Unplaced"/>
</dbReference>
<accession>A0A8C2HM50</accession>
<feature type="compositionally biased region" description="Basic and acidic residues" evidence="1">
    <location>
        <begin position="1"/>
        <end position="13"/>
    </location>
</feature>
<evidence type="ECO:0000256" key="1">
    <source>
        <dbReference type="SAM" id="MobiDB-lite"/>
    </source>
</evidence>
<dbReference type="Ensembl" id="ENSCCRT00020058049.1">
    <property type="protein sequence ID" value="ENSCCRP00020053198.1"/>
    <property type="gene ID" value="ENSCCRG00020023834.1"/>
</dbReference>
<name>A0A8C2HM50_CYPCA</name>
<dbReference type="AlphaFoldDB" id="A0A8C2HM50"/>
<organism evidence="2 3">
    <name type="scientific">Cyprinus carpio</name>
    <name type="common">Common carp</name>
    <dbReference type="NCBI Taxonomy" id="7962"/>
    <lineage>
        <taxon>Eukaryota</taxon>
        <taxon>Metazoa</taxon>
        <taxon>Chordata</taxon>
        <taxon>Craniata</taxon>
        <taxon>Vertebrata</taxon>
        <taxon>Euteleostomi</taxon>
        <taxon>Actinopterygii</taxon>
        <taxon>Neopterygii</taxon>
        <taxon>Teleostei</taxon>
        <taxon>Ostariophysi</taxon>
        <taxon>Cypriniformes</taxon>
        <taxon>Cyprinidae</taxon>
        <taxon>Cyprininae</taxon>
        <taxon>Cyprinus</taxon>
    </lineage>
</organism>